<dbReference type="Pfam" id="PF13191">
    <property type="entry name" value="AAA_16"/>
    <property type="match status" value="1"/>
</dbReference>
<keyword evidence="5" id="KW-1185">Reference proteome</keyword>
<dbReference type="GO" id="GO:0004016">
    <property type="term" value="F:adenylate cyclase activity"/>
    <property type="evidence" value="ECO:0007669"/>
    <property type="project" value="TreeGrafter"/>
</dbReference>
<dbReference type="Gene3D" id="1.10.10.10">
    <property type="entry name" value="Winged helix-like DNA-binding domain superfamily/Winged helix DNA-binding domain"/>
    <property type="match status" value="1"/>
</dbReference>
<dbReference type="PROSITE" id="PS50043">
    <property type="entry name" value="HTH_LUXR_2"/>
    <property type="match status" value="1"/>
</dbReference>
<dbReference type="Gene3D" id="3.40.50.300">
    <property type="entry name" value="P-loop containing nucleotide triphosphate hydrolases"/>
    <property type="match status" value="1"/>
</dbReference>
<accession>A0A8J3ZPW5</accession>
<dbReference type="GO" id="GO:0006355">
    <property type="term" value="P:regulation of DNA-templated transcription"/>
    <property type="evidence" value="ECO:0007669"/>
    <property type="project" value="InterPro"/>
</dbReference>
<evidence type="ECO:0000259" key="3">
    <source>
        <dbReference type="PROSITE" id="PS50043"/>
    </source>
</evidence>
<organism evidence="4 5">
    <name type="scientific">Virgisporangium ochraceum</name>
    <dbReference type="NCBI Taxonomy" id="65505"/>
    <lineage>
        <taxon>Bacteria</taxon>
        <taxon>Bacillati</taxon>
        <taxon>Actinomycetota</taxon>
        <taxon>Actinomycetes</taxon>
        <taxon>Micromonosporales</taxon>
        <taxon>Micromonosporaceae</taxon>
        <taxon>Virgisporangium</taxon>
    </lineage>
</organism>
<feature type="domain" description="HTH luxR-type" evidence="3">
    <location>
        <begin position="789"/>
        <end position="851"/>
    </location>
</feature>
<protein>
    <submittedName>
        <fullName evidence="4">Helix-turn-helix transcriptional regulator</fullName>
    </submittedName>
</protein>
<dbReference type="GO" id="GO:0005737">
    <property type="term" value="C:cytoplasm"/>
    <property type="evidence" value="ECO:0007669"/>
    <property type="project" value="TreeGrafter"/>
</dbReference>
<evidence type="ECO:0000256" key="2">
    <source>
        <dbReference type="ARBA" id="ARBA00022840"/>
    </source>
</evidence>
<dbReference type="InterPro" id="IPR036388">
    <property type="entry name" value="WH-like_DNA-bd_sf"/>
</dbReference>
<dbReference type="SMART" id="SM00421">
    <property type="entry name" value="HTH_LUXR"/>
    <property type="match status" value="1"/>
</dbReference>
<dbReference type="PANTHER" id="PTHR16305">
    <property type="entry name" value="TESTICULAR SOLUBLE ADENYLYL CYCLASE"/>
    <property type="match status" value="1"/>
</dbReference>
<dbReference type="GO" id="GO:0003677">
    <property type="term" value="F:DNA binding"/>
    <property type="evidence" value="ECO:0007669"/>
    <property type="project" value="InterPro"/>
</dbReference>
<name>A0A8J3ZPW5_9ACTN</name>
<evidence type="ECO:0000256" key="1">
    <source>
        <dbReference type="ARBA" id="ARBA00022741"/>
    </source>
</evidence>
<dbReference type="InterPro" id="IPR000792">
    <property type="entry name" value="Tscrpt_reg_LuxR_C"/>
</dbReference>
<dbReference type="GO" id="GO:0005524">
    <property type="term" value="F:ATP binding"/>
    <property type="evidence" value="ECO:0007669"/>
    <property type="project" value="UniProtKB-KW"/>
</dbReference>
<dbReference type="EMBL" id="BOPH01000009">
    <property type="protein sequence ID" value="GIJ65738.1"/>
    <property type="molecule type" value="Genomic_DNA"/>
</dbReference>
<dbReference type="Proteomes" id="UP000635606">
    <property type="component" value="Unassembled WGS sequence"/>
</dbReference>
<dbReference type="PROSITE" id="PS00622">
    <property type="entry name" value="HTH_LUXR_1"/>
    <property type="match status" value="1"/>
</dbReference>
<evidence type="ECO:0000313" key="5">
    <source>
        <dbReference type="Proteomes" id="UP000635606"/>
    </source>
</evidence>
<sequence>MQKVPIRGRAADQRVLDALLRRAAGGRGGALLIRGEPGTGKSTLLRHVAGAATGTVLRTAGLADEAALPYAALHRLLQPLSDRPPDLVERAISGGGCPPEDRVRLSMAVLDLLASSAPVVCCVDDAHLLDPASADTLGFVARRVGPHRVAVVFTAGGDGAADDPVPGVPCRWISGLAQPDSRALLGDVVPGGLPTDVAGALVDLARGNPQALVDLARSLTPAQCRGEAPLPRGLPLDSPLRRAYRAQLALLPADTRWLLLLAAADDHLDATELVRAARASGTDLTALAAAELCGVLRVHGDRLTFPRPLARTVTYDEAPMGQRQAAHRLLAATLDPVRHRLRVALHRVAGATEPTAADADDLAACGSGSVEALERSADLTTDPALASARLVAAARHAWTAGQPHRARMLLRRTAQGGAADLLAGEIELRSGPPASALRTLLTAADRLPPALAARALAFAGDALCYAGNHARLPGLARRAAALPAELPAELPVRYLAGMAAMLRGRHRDAVTDLRRVVELGSPSNDPTELIWAATACLLLADDAGADHLAGRAAEAGDVSARPRALEIRAYAEYWLGRLDAAQTTALDGMREAEAAAQDNVADTFAGLLAMMAARRGDGAACRRYAALATRRPSADLMNRPHALSEWALALLDLAADRPADAAARITTIADPRTGRGQLVVYMMATPDLAEAAPVDVGAFTEWAEGTGDPLRRALAARCRALAHRGDGPETHFREALRLHRATGNDFERARTEMLSRGRTQVRSALATFERLGLDAWAARARDALRAADEDPTTGTLTAQQLQIARMVAAGATNREVAAQLYLSTRTVDHHMRNIFVRLGIRSRIELAKLFS</sequence>
<dbReference type="PANTHER" id="PTHR16305:SF35">
    <property type="entry name" value="TRANSCRIPTIONAL ACTIVATOR DOMAIN"/>
    <property type="match status" value="1"/>
</dbReference>
<keyword evidence="2" id="KW-0067">ATP-binding</keyword>
<dbReference type="Pfam" id="PF00196">
    <property type="entry name" value="GerE"/>
    <property type="match status" value="1"/>
</dbReference>
<dbReference type="InterPro" id="IPR016032">
    <property type="entry name" value="Sig_transdc_resp-reg_C-effctor"/>
</dbReference>
<dbReference type="SUPFAM" id="SSF52540">
    <property type="entry name" value="P-loop containing nucleoside triphosphate hydrolases"/>
    <property type="match status" value="1"/>
</dbReference>
<gene>
    <name evidence="4" type="ORF">Voc01_006550</name>
</gene>
<dbReference type="AlphaFoldDB" id="A0A8J3ZPW5"/>
<dbReference type="InterPro" id="IPR003593">
    <property type="entry name" value="AAA+_ATPase"/>
</dbReference>
<reference evidence="4" key="1">
    <citation type="submission" date="2021-01" db="EMBL/GenBank/DDBJ databases">
        <title>Whole genome shotgun sequence of Virgisporangium ochraceum NBRC 16418.</title>
        <authorList>
            <person name="Komaki H."/>
            <person name="Tamura T."/>
        </authorList>
    </citation>
    <scope>NUCLEOTIDE SEQUENCE</scope>
    <source>
        <strain evidence="4">NBRC 16418</strain>
    </source>
</reference>
<proteinExistence type="predicted"/>
<dbReference type="InterPro" id="IPR027417">
    <property type="entry name" value="P-loop_NTPase"/>
</dbReference>
<dbReference type="CDD" id="cd06170">
    <property type="entry name" value="LuxR_C_like"/>
    <property type="match status" value="1"/>
</dbReference>
<evidence type="ECO:0000313" key="4">
    <source>
        <dbReference type="EMBL" id="GIJ65738.1"/>
    </source>
</evidence>
<keyword evidence="1" id="KW-0547">Nucleotide-binding</keyword>
<dbReference type="InterPro" id="IPR041664">
    <property type="entry name" value="AAA_16"/>
</dbReference>
<dbReference type="PRINTS" id="PR00038">
    <property type="entry name" value="HTHLUXR"/>
</dbReference>
<dbReference type="SMART" id="SM00382">
    <property type="entry name" value="AAA"/>
    <property type="match status" value="1"/>
</dbReference>
<comment type="caution">
    <text evidence="4">The sequence shown here is derived from an EMBL/GenBank/DDBJ whole genome shotgun (WGS) entry which is preliminary data.</text>
</comment>
<dbReference type="SUPFAM" id="SSF46894">
    <property type="entry name" value="C-terminal effector domain of the bipartite response regulators"/>
    <property type="match status" value="1"/>
</dbReference>